<dbReference type="Gene3D" id="3.30.930.10">
    <property type="entry name" value="Bira Bifunctional Protein, Domain 2"/>
    <property type="match status" value="1"/>
</dbReference>
<sequence>MSIGMHDWGPIEKKKFNFLVDVTREVCQPYRYNEVSLDMVYSSAECLETSDVVSKEMYTFRDLSGNSIALRPENTAGIVRAFLDNFHQDESLPQRFFYSGPMFRYERPQKGRTRQFHQLGIECLGSTHPHSDAEVIQVATDLLSRLGLSQETTLEINTLGDRDSREHYRAHLKEYLSERKDKLSMDSQQRLEKGNVLRVLDSKDPKDGEIISDAPTIHDYLNTESKTRFERVRECLNAVGIPYLLNPTLVRGLDYYSHTVFEFKVKEGLGRQQNTILAGGRYDGLLKGINDLMEDGEDAHRLKKIQGGGIGWAAGVERMLMMVDQNLYPKEHSHVAVVAVRQNESEAVSLQALQLCHQLRKRGLVLSCSYDGNTTKQMKRAGRENAAAVVIIGEDELKGDYYTVKNMKTKEHYKADSVDALFSHCMRITQASKE</sequence>
<evidence type="ECO:0000313" key="8">
    <source>
        <dbReference type="EMBL" id="PRP87027.1"/>
    </source>
</evidence>
<evidence type="ECO:0000256" key="5">
    <source>
        <dbReference type="ARBA" id="ARBA00047639"/>
    </source>
</evidence>
<dbReference type="InterPro" id="IPR036621">
    <property type="entry name" value="Anticodon-bd_dom_sf"/>
</dbReference>
<reference evidence="8 9" key="1">
    <citation type="journal article" date="2018" name="Genome Biol. Evol.">
        <title>Multiple Roots of Fruiting Body Formation in Amoebozoa.</title>
        <authorList>
            <person name="Hillmann F."/>
            <person name="Forbes G."/>
            <person name="Novohradska S."/>
            <person name="Ferling I."/>
            <person name="Riege K."/>
            <person name="Groth M."/>
            <person name="Westermann M."/>
            <person name="Marz M."/>
            <person name="Spaller T."/>
            <person name="Winckler T."/>
            <person name="Schaap P."/>
            <person name="Glockner G."/>
        </authorList>
    </citation>
    <scope>NUCLEOTIDE SEQUENCE [LARGE SCALE GENOMIC DNA]</scope>
    <source>
        <strain evidence="8 9">Jena</strain>
    </source>
</reference>
<dbReference type="AlphaFoldDB" id="A0A2P6NST9"/>
<dbReference type="PANTHER" id="PTHR43707:SF1">
    <property type="entry name" value="HISTIDINE--TRNA LIGASE, MITOCHONDRIAL-RELATED"/>
    <property type="match status" value="1"/>
</dbReference>
<dbReference type="HAMAP" id="MF_00127">
    <property type="entry name" value="His_tRNA_synth"/>
    <property type="match status" value="1"/>
</dbReference>
<evidence type="ECO:0000256" key="3">
    <source>
        <dbReference type="ARBA" id="ARBA00022741"/>
    </source>
</evidence>
<evidence type="ECO:0000256" key="4">
    <source>
        <dbReference type="ARBA" id="ARBA00030619"/>
    </source>
</evidence>
<evidence type="ECO:0000259" key="7">
    <source>
        <dbReference type="PROSITE" id="PS50862"/>
    </source>
</evidence>
<dbReference type="Pfam" id="PF13393">
    <property type="entry name" value="tRNA-synt_His"/>
    <property type="match status" value="1"/>
</dbReference>
<gene>
    <name evidence="8" type="ORF">PROFUN_04763</name>
</gene>
<dbReference type="EMBL" id="MDYQ01000023">
    <property type="protein sequence ID" value="PRP87027.1"/>
    <property type="molecule type" value="Genomic_DNA"/>
</dbReference>
<feature type="binding site" evidence="6">
    <location>
        <position position="251"/>
    </location>
    <ligand>
        <name>L-histidine</name>
        <dbReference type="ChEBI" id="CHEBI:57595"/>
    </ligand>
</feature>
<dbReference type="InterPro" id="IPR041715">
    <property type="entry name" value="HisRS-like_core"/>
</dbReference>
<dbReference type="SUPFAM" id="SSF52954">
    <property type="entry name" value="Class II aaRS ABD-related"/>
    <property type="match status" value="1"/>
</dbReference>
<dbReference type="Pfam" id="PF03129">
    <property type="entry name" value="HGTP_anticodon"/>
    <property type="match status" value="1"/>
</dbReference>
<dbReference type="PIRSF" id="PIRSF001549">
    <property type="entry name" value="His-tRNA_synth"/>
    <property type="match status" value="1"/>
</dbReference>
<comment type="catalytic activity">
    <reaction evidence="5">
        <text>tRNA(His) + L-histidine + ATP = L-histidyl-tRNA(His) + AMP + diphosphate + H(+)</text>
        <dbReference type="Rhea" id="RHEA:17313"/>
        <dbReference type="Rhea" id="RHEA-COMP:9665"/>
        <dbReference type="Rhea" id="RHEA-COMP:9689"/>
        <dbReference type="ChEBI" id="CHEBI:15378"/>
        <dbReference type="ChEBI" id="CHEBI:30616"/>
        <dbReference type="ChEBI" id="CHEBI:33019"/>
        <dbReference type="ChEBI" id="CHEBI:57595"/>
        <dbReference type="ChEBI" id="CHEBI:78442"/>
        <dbReference type="ChEBI" id="CHEBI:78527"/>
        <dbReference type="ChEBI" id="CHEBI:456215"/>
        <dbReference type="EC" id="6.1.1.21"/>
    </reaction>
</comment>
<evidence type="ECO:0000256" key="2">
    <source>
        <dbReference type="ARBA" id="ARBA00012815"/>
    </source>
</evidence>
<dbReference type="EC" id="6.1.1.21" evidence="2"/>
<dbReference type="InParanoid" id="A0A2P6NST9"/>
<feature type="binding site" evidence="6">
    <location>
        <begin position="255"/>
        <end position="256"/>
    </location>
    <ligand>
        <name>L-histidine</name>
        <dbReference type="ChEBI" id="CHEBI:57595"/>
    </ligand>
</feature>
<dbReference type="STRING" id="1890364.A0A2P6NST9"/>
<dbReference type="GO" id="GO:0005524">
    <property type="term" value="F:ATP binding"/>
    <property type="evidence" value="ECO:0007669"/>
    <property type="project" value="InterPro"/>
</dbReference>
<dbReference type="FunCoup" id="A0A2P6NST9">
    <property type="interactions" value="39"/>
</dbReference>
<comment type="caution">
    <text evidence="8">The sequence shown here is derived from an EMBL/GenBank/DDBJ whole genome shotgun (WGS) entry which is preliminary data.</text>
</comment>
<name>A0A2P6NST9_9EUKA</name>
<dbReference type="PANTHER" id="PTHR43707">
    <property type="entry name" value="HISTIDYL-TRNA SYNTHETASE"/>
    <property type="match status" value="1"/>
</dbReference>
<protein>
    <recommendedName>
        <fullName evidence="2">histidine--tRNA ligase</fullName>
        <ecNumber evidence="2">6.1.1.21</ecNumber>
    </recommendedName>
    <alternativeName>
        <fullName evidence="4">Histidyl-tRNA synthetase</fullName>
    </alternativeName>
</protein>
<dbReference type="InterPro" id="IPR004516">
    <property type="entry name" value="HisRS/HisZ"/>
</dbReference>
<dbReference type="InterPro" id="IPR006195">
    <property type="entry name" value="aa-tRNA-synth_II"/>
</dbReference>
<dbReference type="NCBIfam" id="TIGR00442">
    <property type="entry name" value="hisS"/>
    <property type="match status" value="1"/>
</dbReference>
<feature type="binding site" evidence="6">
    <location>
        <position position="122"/>
    </location>
    <ligand>
        <name>L-histidine</name>
        <dbReference type="ChEBI" id="CHEBI:57595"/>
    </ligand>
</feature>
<feature type="binding site" evidence="6">
    <location>
        <position position="104"/>
    </location>
    <ligand>
        <name>L-histidine</name>
        <dbReference type="ChEBI" id="CHEBI:57595"/>
    </ligand>
</feature>
<accession>A0A2P6NST9</accession>
<keyword evidence="9" id="KW-1185">Reference proteome</keyword>
<organism evidence="8 9">
    <name type="scientific">Planoprotostelium fungivorum</name>
    <dbReference type="NCBI Taxonomy" id="1890364"/>
    <lineage>
        <taxon>Eukaryota</taxon>
        <taxon>Amoebozoa</taxon>
        <taxon>Evosea</taxon>
        <taxon>Variosea</taxon>
        <taxon>Cavosteliida</taxon>
        <taxon>Cavosteliaceae</taxon>
        <taxon>Planoprotostelium</taxon>
    </lineage>
</organism>
<comment type="similarity">
    <text evidence="1">Belongs to the class-II aminoacyl-tRNA synthetase family.</text>
</comment>
<dbReference type="OrthoDB" id="1906957at2759"/>
<dbReference type="GO" id="GO:0004821">
    <property type="term" value="F:histidine-tRNA ligase activity"/>
    <property type="evidence" value="ECO:0007669"/>
    <property type="project" value="UniProtKB-EC"/>
</dbReference>
<proteinExistence type="inferred from homology"/>
<feature type="binding site" evidence="6">
    <location>
        <begin position="73"/>
        <end position="75"/>
    </location>
    <ligand>
        <name>L-histidine</name>
        <dbReference type="ChEBI" id="CHEBI:57595"/>
    </ligand>
</feature>
<feature type="domain" description="Aminoacyl-transfer RNA synthetases class-II family profile" evidence="7">
    <location>
        <begin position="19"/>
        <end position="323"/>
    </location>
</feature>
<dbReference type="SUPFAM" id="SSF55681">
    <property type="entry name" value="Class II aaRS and biotin synthetases"/>
    <property type="match status" value="1"/>
</dbReference>
<evidence type="ECO:0000313" key="9">
    <source>
        <dbReference type="Proteomes" id="UP000241769"/>
    </source>
</evidence>
<keyword evidence="3" id="KW-0547">Nucleotide-binding</keyword>
<evidence type="ECO:0000256" key="6">
    <source>
        <dbReference type="PIRSR" id="PIRSR001549-1"/>
    </source>
</evidence>
<dbReference type="GO" id="GO:0005737">
    <property type="term" value="C:cytoplasm"/>
    <property type="evidence" value="ECO:0007669"/>
    <property type="project" value="InterPro"/>
</dbReference>
<keyword evidence="8" id="KW-0436">Ligase</keyword>
<evidence type="ECO:0000256" key="1">
    <source>
        <dbReference type="ARBA" id="ARBA00008226"/>
    </source>
</evidence>
<dbReference type="Proteomes" id="UP000241769">
    <property type="component" value="Unassembled WGS sequence"/>
</dbReference>
<dbReference type="InterPro" id="IPR004154">
    <property type="entry name" value="Anticodon-bd"/>
</dbReference>
<dbReference type="InterPro" id="IPR045864">
    <property type="entry name" value="aa-tRNA-synth_II/BPL/LPL"/>
</dbReference>
<dbReference type="InterPro" id="IPR015807">
    <property type="entry name" value="His-tRNA-ligase"/>
</dbReference>
<dbReference type="Gene3D" id="3.40.50.800">
    <property type="entry name" value="Anticodon-binding domain"/>
    <property type="match status" value="1"/>
</dbReference>
<dbReference type="CDD" id="cd00773">
    <property type="entry name" value="HisRS-like_core"/>
    <property type="match status" value="1"/>
</dbReference>
<feature type="binding site" evidence="6">
    <location>
        <position position="118"/>
    </location>
    <ligand>
        <name>L-histidine</name>
        <dbReference type="ChEBI" id="CHEBI:57595"/>
    </ligand>
</feature>
<dbReference type="PROSITE" id="PS50862">
    <property type="entry name" value="AA_TRNA_LIGASE_II"/>
    <property type="match status" value="1"/>
</dbReference>
<dbReference type="GO" id="GO:0006427">
    <property type="term" value="P:histidyl-tRNA aminoacylation"/>
    <property type="evidence" value="ECO:0007669"/>
    <property type="project" value="InterPro"/>
</dbReference>